<evidence type="ECO:0000259" key="4">
    <source>
        <dbReference type="Pfam" id="PF21302"/>
    </source>
</evidence>
<dbReference type="GO" id="GO:0046872">
    <property type="term" value="F:metal ion binding"/>
    <property type="evidence" value="ECO:0007669"/>
    <property type="project" value="UniProtKB-KW"/>
</dbReference>
<keyword evidence="1" id="KW-0479">Metal-binding</keyword>
<feature type="binding site" evidence="1">
    <location>
        <position position="5"/>
    </location>
    <ligand>
        <name>Zn(2+)</name>
        <dbReference type="ChEBI" id="CHEBI:29105"/>
    </ligand>
</feature>
<proteinExistence type="predicted"/>
<feature type="domain" description="23S rRNA (guanine(745)-N(1))-methyltransferase N-terminal" evidence="4">
    <location>
        <begin position="4"/>
        <end position="46"/>
    </location>
</feature>
<feature type="binding site" evidence="1">
    <location>
        <position position="21"/>
    </location>
    <ligand>
        <name>Zn(2+)</name>
        <dbReference type="ChEBI" id="CHEBI:29105"/>
    </ligand>
</feature>
<keyword evidence="2" id="KW-0949">S-adenosyl-L-methionine</keyword>
<evidence type="ECO:0000256" key="1">
    <source>
        <dbReference type="PIRSR" id="PIRSR018249-1"/>
    </source>
</evidence>
<dbReference type="Pfam" id="PF21302">
    <property type="entry name" value="Zn_ribbon_RlmA"/>
    <property type="match status" value="1"/>
</dbReference>
<dbReference type="InterPro" id="IPR048647">
    <property type="entry name" value="RlmA_N"/>
</dbReference>
<name>A0A972W0G4_9GAMM</name>
<evidence type="ECO:0000259" key="3">
    <source>
        <dbReference type="Pfam" id="PF13847"/>
    </source>
</evidence>
<feature type="domain" description="Methyltransferase" evidence="3">
    <location>
        <begin position="97"/>
        <end position="210"/>
    </location>
</feature>
<dbReference type="GO" id="GO:0032259">
    <property type="term" value="P:methylation"/>
    <property type="evidence" value="ECO:0007669"/>
    <property type="project" value="UniProtKB-KW"/>
</dbReference>
<comment type="caution">
    <text evidence="5">The sequence shown here is derived from an EMBL/GenBank/DDBJ whole genome shotgun (WGS) entry which is preliminary data.</text>
</comment>
<dbReference type="InterPro" id="IPR025714">
    <property type="entry name" value="Methyltranfer_dom"/>
</dbReference>
<feature type="binding site" evidence="2">
    <location>
        <position position="67"/>
    </location>
    <ligand>
        <name>S-adenosyl-L-methionine</name>
        <dbReference type="ChEBI" id="CHEBI:59789"/>
    </ligand>
</feature>
<reference evidence="5" key="1">
    <citation type="submission" date="2020-05" db="EMBL/GenBank/DDBJ databases">
        <title>Sulfur intermediates as new biogeochemical hubs in an aquatic model microbial ecosystem.</title>
        <authorList>
            <person name="Vigneron A."/>
        </authorList>
    </citation>
    <scope>NUCLEOTIDE SEQUENCE</scope>
    <source>
        <strain evidence="5">Bin.250</strain>
    </source>
</reference>
<dbReference type="EMBL" id="JABMOJ010000501">
    <property type="protein sequence ID" value="NQV66342.1"/>
    <property type="molecule type" value="Genomic_DNA"/>
</dbReference>
<dbReference type="Proteomes" id="UP000754644">
    <property type="component" value="Unassembled WGS sequence"/>
</dbReference>
<dbReference type="GO" id="GO:0008168">
    <property type="term" value="F:methyltransferase activity"/>
    <property type="evidence" value="ECO:0007669"/>
    <property type="project" value="UniProtKB-KW"/>
</dbReference>
<dbReference type="Pfam" id="PF13847">
    <property type="entry name" value="Methyltransf_31"/>
    <property type="match status" value="1"/>
</dbReference>
<dbReference type="CDD" id="cd02440">
    <property type="entry name" value="AdoMet_MTases"/>
    <property type="match status" value="1"/>
</dbReference>
<dbReference type="AlphaFoldDB" id="A0A972W0G4"/>
<evidence type="ECO:0000313" key="6">
    <source>
        <dbReference type="Proteomes" id="UP000754644"/>
    </source>
</evidence>
<keyword evidence="5" id="KW-0808">Transferase</keyword>
<keyword evidence="5" id="KW-0489">Methyltransferase</keyword>
<feature type="binding site" evidence="1">
    <location>
        <position position="8"/>
    </location>
    <ligand>
        <name>Zn(2+)</name>
        <dbReference type="ChEBI" id="CHEBI:29105"/>
    </ligand>
</feature>
<sequence>MRWRCPICAGDLALLQDGARCQLGHQFDRARQGYINLLPVNHKGSREPGDGAEMIKARQAFLAAGHYQPLANRLVAIVCDGVRDRVRDSSRIAGPVNVLDCGCGEGYYTSALAAGLRELHTPSRVTGLDISRMALRLASRQHAGIEFAVASNFHLPVQDDQIDVMIRIFAPGDFGEVRRVLSPQGIIIVVSPGPRHLYELKQGIYAEPRNHVAPTMPEGFDCLLEDTLQFPVVLQAREEIDALLTMTPFVWTARRETVSELDHLTQLTTQADFIIRCYQPIAV</sequence>
<gene>
    <name evidence="5" type="ORF">HQ497_13355</name>
</gene>
<dbReference type="SUPFAM" id="SSF53335">
    <property type="entry name" value="S-adenosyl-L-methionine-dependent methyltransferases"/>
    <property type="match status" value="1"/>
</dbReference>
<feature type="binding site" evidence="2">
    <location>
        <position position="196"/>
    </location>
    <ligand>
        <name>S-adenosyl-L-methionine</name>
        <dbReference type="ChEBI" id="CHEBI:59789"/>
    </ligand>
</feature>
<evidence type="ECO:0000256" key="2">
    <source>
        <dbReference type="PIRSR" id="PIRSR018249-2"/>
    </source>
</evidence>
<feature type="binding site" evidence="1">
    <location>
        <position position="25"/>
    </location>
    <ligand>
        <name>Zn(2+)</name>
        <dbReference type="ChEBI" id="CHEBI:29105"/>
    </ligand>
</feature>
<dbReference type="InterPro" id="IPR016718">
    <property type="entry name" value="rRNA_m1G-MeTrfase_A_prd"/>
</dbReference>
<dbReference type="InterPro" id="IPR052939">
    <property type="entry name" value="23S_rRNA_MeTrnsfrase_RlmA"/>
</dbReference>
<dbReference type="Gene3D" id="3.40.50.150">
    <property type="entry name" value="Vaccinia Virus protein VP39"/>
    <property type="match status" value="1"/>
</dbReference>
<dbReference type="PIRSF" id="PIRSF018249">
    <property type="entry name" value="MyrA_prd"/>
    <property type="match status" value="1"/>
</dbReference>
<organism evidence="5 6">
    <name type="scientific">SAR86 cluster bacterium</name>
    <dbReference type="NCBI Taxonomy" id="2030880"/>
    <lineage>
        <taxon>Bacteria</taxon>
        <taxon>Pseudomonadati</taxon>
        <taxon>Pseudomonadota</taxon>
        <taxon>Gammaproteobacteria</taxon>
        <taxon>SAR86 cluster</taxon>
    </lineage>
</organism>
<keyword evidence="1" id="KW-0862">Zinc</keyword>
<dbReference type="PANTHER" id="PTHR43460:SF1">
    <property type="entry name" value="METHYLTRANSFERASE TYPE 11 DOMAIN-CONTAINING PROTEIN"/>
    <property type="match status" value="1"/>
</dbReference>
<evidence type="ECO:0000313" key="5">
    <source>
        <dbReference type="EMBL" id="NQV66342.1"/>
    </source>
</evidence>
<accession>A0A972W0G4</accession>
<dbReference type="InterPro" id="IPR029063">
    <property type="entry name" value="SAM-dependent_MTases_sf"/>
</dbReference>
<protein>
    <submittedName>
        <fullName evidence="5">Methyltransferase domain-containing protein</fullName>
    </submittedName>
</protein>
<dbReference type="PANTHER" id="PTHR43460">
    <property type="entry name" value="METHYLTRANSFERASE"/>
    <property type="match status" value="1"/>
</dbReference>
<feature type="binding site" evidence="2">
    <location>
        <begin position="105"/>
        <end position="106"/>
    </location>
    <ligand>
        <name>S-adenosyl-L-methionine</name>
        <dbReference type="ChEBI" id="CHEBI:59789"/>
    </ligand>
</feature>